<dbReference type="RefSeq" id="WP_052880978.1">
    <property type="nucleotide sequence ID" value="NZ_CP010904.1"/>
</dbReference>
<name>A0A0G3EDS3_9BACT</name>
<keyword evidence="2" id="KW-0472">Membrane</keyword>
<dbReference type="STRING" id="1307763.L21SP4_00276"/>
<keyword evidence="2" id="KW-0812">Transmembrane</keyword>
<evidence type="ECO:0000256" key="1">
    <source>
        <dbReference type="SAM" id="MobiDB-lite"/>
    </source>
</evidence>
<feature type="region of interest" description="Disordered" evidence="1">
    <location>
        <begin position="61"/>
        <end position="102"/>
    </location>
</feature>
<gene>
    <name evidence="3" type="ORF">L21SP4_00276</name>
</gene>
<dbReference type="AlphaFoldDB" id="A0A0G3EDS3"/>
<reference evidence="3 4" key="2">
    <citation type="journal article" date="2016" name="ISME J.">
        <title>Characterization of the first cultured representative of Verrucomicrobia subdivision 5 indicates the proposal of a novel phylum.</title>
        <authorList>
            <person name="Spring S."/>
            <person name="Bunk B."/>
            <person name="Sproer C."/>
            <person name="Schumann P."/>
            <person name="Rohde M."/>
            <person name="Tindall B.J."/>
            <person name="Klenk H.P."/>
        </authorList>
    </citation>
    <scope>NUCLEOTIDE SEQUENCE [LARGE SCALE GENOMIC DNA]</scope>
    <source>
        <strain evidence="3 4">L21-Fru-AB</strain>
    </source>
</reference>
<feature type="compositionally biased region" description="Basic and acidic residues" evidence="1">
    <location>
        <begin position="61"/>
        <end position="70"/>
    </location>
</feature>
<feature type="transmembrane region" description="Helical" evidence="2">
    <location>
        <begin position="107"/>
        <end position="127"/>
    </location>
</feature>
<proteinExistence type="predicted"/>
<evidence type="ECO:0000313" key="3">
    <source>
        <dbReference type="EMBL" id="AKJ63557.1"/>
    </source>
</evidence>
<evidence type="ECO:0000313" key="4">
    <source>
        <dbReference type="Proteomes" id="UP000035268"/>
    </source>
</evidence>
<dbReference type="KEGG" id="vbl:L21SP4_00276"/>
<keyword evidence="2" id="KW-1133">Transmembrane helix</keyword>
<keyword evidence="4" id="KW-1185">Reference proteome</keyword>
<organism evidence="3 4">
    <name type="scientific">Kiritimatiella glycovorans</name>
    <dbReference type="NCBI Taxonomy" id="1307763"/>
    <lineage>
        <taxon>Bacteria</taxon>
        <taxon>Pseudomonadati</taxon>
        <taxon>Kiritimatiellota</taxon>
        <taxon>Kiritimatiellia</taxon>
        <taxon>Kiritimatiellales</taxon>
        <taxon>Kiritimatiellaceae</taxon>
        <taxon>Kiritimatiella</taxon>
    </lineage>
</organism>
<dbReference type="EMBL" id="CP010904">
    <property type="protein sequence ID" value="AKJ63557.1"/>
    <property type="molecule type" value="Genomic_DNA"/>
</dbReference>
<feature type="transmembrane region" description="Helical" evidence="2">
    <location>
        <begin position="7"/>
        <end position="27"/>
    </location>
</feature>
<dbReference type="Proteomes" id="UP000035268">
    <property type="component" value="Chromosome"/>
</dbReference>
<evidence type="ECO:0000256" key="2">
    <source>
        <dbReference type="SAM" id="Phobius"/>
    </source>
</evidence>
<reference evidence="4" key="1">
    <citation type="submission" date="2015-02" db="EMBL/GenBank/DDBJ databases">
        <title>Description and complete genome sequence of the first cultured representative of the subdivision 5 of the Verrucomicrobia phylum.</title>
        <authorList>
            <person name="Spring S."/>
            <person name="Bunk B."/>
            <person name="Sproer C."/>
            <person name="Klenk H.-P."/>
        </authorList>
    </citation>
    <scope>NUCLEOTIDE SEQUENCE [LARGE SCALE GENOMIC DNA]</scope>
    <source>
        <strain evidence="4">L21-Fru-AB</strain>
    </source>
</reference>
<protein>
    <submittedName>
        <fullName evidence="3">Uncharacterized protein</fullName>
    </submittedName>
</protein>
<sequence>MNAGLRGNVIVIGSGCAVLLLTCAFLPPREGQHDPEAHLEWREKKIEDFSYRREHEETLLREQREKKLDQLSRPPWNASASAARNGGGPRSPQTAEDAGNGSSARGWRIMALLAGLAAIIAGGLRWMRARRHGGKAA</sequence>
<accession>A0A0G3EDS3</accession>